<name>K0X952_9BACT</name>
<sequence>MLIKSLKSGNHYQFITLFVVCATGRSCLLFNNIVPFDNKDSAKKKHRQIYRFIKVLCDRAEVPTGEGNTFYN</sequence>
<gene>
    <name evidence="2" type="ORF">HMPREF9448_01529</name>
</gene>
<keyword evidence="3" id="KW-1185">Reference proteome</keyword>
<accession>K0X952</accession>
<dbReference type="AlphaFoldDB" id="K0X952"/>
<proteinExistence type="predicted"/>
<dbReference type="HOGENOM" id="CLU_2714168_0_0_10"/>
<keyword evidence="1" id="KW-0812">Transmembrane</keyword>
<reference evidence="2 3" key="1">
    <citation type="submission" date="2012-08" db="EMBL/GenBank/DDBJ databases">
        <title>The Genome Sequence of Barnesiella intestinihominis YIT 11860.</title>
        <authorList>
            <consortium name="The Broad Institute Genome Sequencing Platform"/>
            <person name="Earl A."/>
            <person name="Ward D."/>
            <person name="Feldgarden M."/>
            <person name="Gevers D."/>
            <person name="Morotomi M."/>
            <person name="Walker B."/>
            <person name="Young S.K."/>
            <person name="Zeng Q."/>
            <person name="Gargeya S."/>
            <person name="Fitzgerald M."/>
            <person name="Haas B."/>
            <person name="Abouelleil A."/>
            <person name="Alvarado L."/>
            <person name="Arachchi H.M."/>
            <person name="Berlin A.M."/>
            <person name="Chapman S.B."/>
            <person name="Goldberg J."/>
            <person name="Griggs A."/>
            <person name="Gujja S."/>
            <person name="Hansen M."/>
            <person name="Howarth C."/>
            <person name="Imamovic A."/>
            <person name="Larimer J."/>
            <person name="McCowen C."/>
            <person name="Montmayeur A."/>
            <person name="Murphy C."/>
            <person name="Neiman D."/>
            <person name="Pearson M."/>
            <person name="Priest M."/>
            <person name="Roberts A."/>
            <person name="Saif S."/>
            <person name="Shea T."/>
            <person name="Sisk P."/>
            <person name="Sykes S."/>
            <person name="Wortman J."/>
            <person name="Nusbaum C."/>
            <person name="Birren B."/>
        </authorList>
    </citation>
    <scope>NUCLEOTIDE SEQUENCE [LARGE SCALE GENOMIC DNA]</scope>
    <source>
        <strain evidence="2 3">YIT 11860</strain>
    </source>
</reference>
<feature type="transmembrane region" description="Helical" evidence="1">
    <location>
        <begin position="12"/>
        <end position="34"/>
    </location>
</feature>
<keyword evidence="1" id="KW-0472">Membrane</keyword>
<dbReference type="EMBL" id="ADLE01000009">
    <property type="protein sequence ID" value="EJZ64269.1"/>
    <property type="molecule type" value="Genomic_DNA"/>
</dbReference>
<organism evidence="2 3">
    <name type="scientific">Barnesiella intestinihominis YIT 11860</name>
    <dbReference type="NCBI Taxonomy" id="742726"/>
    <lineage>
        <taxon>Bacteria</taxon>
        <taxon>Pseudomonadati</taxon>
        <taxon>Bacteroidota</taxon>
        <taxon>Bacteroidia</taxon>
        <taxon>Bacteroidales</taxon>
        <taxon>Barnesiellaceae</taxon>
        <taxon>Barnesiella</taxon>
    </lineage>
</organism>
<evidence type="ECO:0000256" key="1">
    <source>
        <dbReference type="SAM" id="Phobius"/>
    </source>
</evidence>
<keyword evidence="1" id="KW-1133">Transmembrane helix</keyword>
<protein>
    <submittedName>
        <fullName evidence="2">Uncharacterized protein</fullName>
    </submittedName>
</protein>
<dbReference type="Proteomes" id="UP000006044">
    <property type="component" value="Unassembled WGS sequence"/>
</dbReference>
<comment type="caution">
    <text evidence="2">The sequence shown here is derived from an EMBL/GenBank/DDBJ whole genome shotgun (WGS) entry which is preliminary data.</text>
</comment>
<evidence type="ECO:0000313" key="2">
    <source>
        <dbReference type="EMBL" id="EJZ64269.1"/>
    </source>
</evidence>
<evidence type="ECO:0000313" key="3">
    <source>
        <dbReference type="Proteomes" id="UP000006044"/>
    </source>
</evidence>